<dbReference type="eggNOG" id="ENOG5032ZZG">
    <property type="taxonomic scope" value="Bacteria"/>
</dbReference>
<name>D6SUZ0_9BACT</name>
<dbReference type="Pfam" id="PF07277">
    <property type="entry name" value="SapC"/>
    <property type="match status" value="1"/>
</dbReference>
<reference evidence="1" key="1">
    <citation type="submission" date="2010-05" db="EMBL/GenBank/DDBJ databases">
        <title>The draft genome of Desulfonatronospira thiodismutans ASO3-1.</title>
        <authorList>
            <consortium name="US DOE Joint Genome Institute (JGI-PGF)"/>
            <person name="Lucas S."/>
            <person name="Copeland A."/>
            <person name="Lapidus A."/>
            <person name="Cheng J.-F."/>
            <person name="Bruce D."/>
            <person name="Goodwin L."/>
            <person name="Pitluck S."/>
            <person name="Chertkov O."/>
            <person name="Brettin T."/>
            <person name="Detter J.C."/>
            <person name="Han C."/>
            <person name="Land M.L."/>
            <person name="Hauser L."/>
            <person name="Kyrpides N."/>
            <person name="Mikhailova N."/>
            <person name="Muyzer G."/>
            <person name="Woyke T."/>
        </authorList>
    </citation>
    <scope>NUCLEOTIDE SEQUENCE [LARGE SCALE GENOMIC DNA]</scope>
    <source>
        <strain evidence="1">ASO3-1</strain>
    </source>
</reference>
<dbReference type="OrthoDB" id="9806524at2"/>
<protein>
    <submittedName>
        <fullName evidence="1">SapC family protein</fullName>
    </submittedName>
</protein>
<proteinExistence type="predicted"/>
<dbReference type="RefSeq" id="WP_008871840.1">
    <property type="nucleotide sequence ID" value="NZ_ACJN02000005.1"/>
</dbReference>
<dbReference type="Proteomes" id="UP000005496">
    <property type="component" value="Unassembled WGS sequence"/>
</dbReference>
<keyword evidence="2" id="KW-1185">Reference proteome</keyword>
<dbReference type="AlphaFoldDB" id="D6SUZ0"/>
<evidence type="ECO:0000313" key="2">
    <source>
        <dbReference type="Proteomes" id="UP000005496"/>
    </source>
</evidence>
<evidence type="ECO:0000313" key="1">
    <source>
        <dbReference type="EMBL" id="EFI32746.1"/>
    </source>
</evidence>
<accession>D6SUZ0</accession>
<comment type="caution">
    <text evidence="1">The sequence shown here is derived from an EMBL/GenBank/DDBJ whole genome shotgun (WGS) entry which is preliminary data.</text>
</comment>
<organism evidence="1 2">
    <name type="scientific">Desulfonatronospira thiodismutans ASO3-1</name>
    <dbReference type="NCBI Taxonomy" id="555779"/>
    <lineage>
        <taxon>Bacteria</taxon>
        <taxon>Pseudomonadati</taxon>
        <taxon>Thermodesulfobacteriota</taxon>
        <taxon>Desulfovibrionia</taxon>
        <taxon>Desulfovibrionales</taxon>
        <taxon>Desulfonatronovibrionaceae</taxon>
        <taxon>Desulfonatronospira</taxon>
    </lineage>
</organism>
<sequence length="177" mass="19650">MPNWIALSPSQHANKHYLPRQGYSFAADQQAVPILLAELSKLLPHYPLAFIQQENTYQPVALTGLGGGQNLYVNHDGKWLATYVPAFLRSHPFRLLTAENKQQVLCIQEDHLVDDSQGQPLFDQEGNLTKPVQDTLNFLNECEKNRRVTLAACAALDNGLGLWVCLGLGSDLIKSLS</sequence>
<dbReference type="EMBL" id="ACJN02000005">
    <property type="protein sequence ID" value="EFI32746.1"/>
    <property type="molecule type" value="Genomic_DNA"/>
</dbReference>
<gene>
    <name evidence="1" type="ORF">Dthio_PD0034</name>
</gene>
<dbReference type="InterPro" id="IPR010836">
    <property type="entry name" value="SapC"/>
</dbReference>